<comment type="subcellular location">
    <subcellularLocation>
        <location evidence="1">Cell membrane</location>
        <topology evidence="1">Multi-pass membrane protein</topology>
    </subcellularLocation>
</comment>
<reference evidence="10" key="1">
    <citation type="submission" date="2015-07" db="EMBL/GenBank/DDBJ databases">
        <authorList>
            <person name="Rodrigo-Torres Lidia"/>
            <person name="Arahal R.David."/>
        </authorList>
    </citation>
    <scope>NUCLEOTIDE SEQUENCE [LARGE SCALE GENOMIC DNA]</scope>
    <source>
        <strain evidence="10">CECT 5096</strain>
    </source>
</reference>
<evidence type="ECO:0000313" key="9">
    <source>
        <dbReference type="EMBL" id="CTQ72381.1"/>
    </source>
</evidence>
<evidence type="ECO:0000256" key="8">
    <source>
        <dbReference type="SAM" id="Phobius"/>
    </source>
</evidence>
<name>A0A0M7ACL9_9HYPH</name>
<dbReference type="PANTHER" id="PTHR34979">
    <property type="entry name" value="INNER MEMBRANE PROTEIN YGAZ"/>
    <property type="match status" value="1"/>
</dbReference>
<dbReference type="GO" id="GO:0005886">
    <property type="term" value="C:plasma membrane"/>
    <property type="evidence" value="ECO:0007669"/>
    <property type="project" value="UniProtKB-SubCell"/>
</dbReference>
<keyword evidence="10" id="KW-1185">Reference proteome</keyword>
<proteinExistence type="inferred from homology"/>
<dbReference type="InterPro" id="IPR011606">
    <property type="entry name" value="Brnchd-chn_aa_trnsp_permease"/>
</dbReference>
<sequence length="233" mass="25162">MLEKNVTLSLRGCVQGALMCIPVFPGIIVFGAVFGTVAAQKGLSFLEALLMNSIVFAGASQFVAMEIYSDPLDRPTLIAMVGITAAINMRMLLIGASLRPWLGQVPGYKTYPALFFLTDLNWLLTLSQYEKGTRDWGIYLGSGLIVWAVWSLSVIPGYFAGSLISDPKTFGLDLVLPAFFAALLVPLWKGKRQTVSWLIAGGVAWATWVLFGGYWSIFTGAVAGAFAGAYLDD</sequence>
<evidence type="ECO:0000256" key="2">
    <source>
        <dbReference type="ARBA" id="ARBA00010735"/>
    </source>
</evidence>
<dbReference type="Pfam" id="PF03591">
    <property type="entry name" value="AzlC"/>
    <property type="match status" value="1"/>
</dbReference>
<protein>
    <submittedName>
        <fullName evidence="9">Inner membrane protein YgaZ</fullName>
    </submittedName>
</protein>
<feature type="transmembrane region" description="Helical" evidence="8">
    <location>
        <begin position="136"/>
        <end position="158"/>
    </location>
</feature>
<comment type="similarity">
    <text evidence="2">Belongs to the AzlC family.</text>
</comment>
<feature type="transmembrane region" description="Helical" evidence="8">
    <location>
        <begin position="45"/>
        <end position="65"/>
    </location>
</feature>
<evidence type="ECO:0000256" key="4">
    <source>
        <dbReference type="ARBA" id="ARBA00022475"/>
    </source>
</evidence>
<dbReference type="GO" id="GO:1903785">
    <property type="term" value="P:L-valine transmembrane transport"/>
    <property type="evidence" value="ECO:0007669"/>
    <property type="project" value="TreeGrafter"/>
</dbReference>
<feature type="transmembrane region" description="Helical" evidence="8">
    <location>
        <begin position="195"/>
        <end position="217"/>
    </location>
</feature>
<organism evidence="9 10">
    <name type="scientific">Roseibium album</name>
    <dbReference type="NCBI Taxonomy" id="311410"/>
    <lineage>
        <taxon>Bacteria</taxon>
        <taxon>Pseudomonadati</taxon>
        <taxon>Pseudomonadota</taxon>
        <taxon>Alphaproteobacteria</taxon>
        <taxon>Hyphomicrobiales</taxon>
        <taxon>Stappiaceae</taxon>
        <taxon>Roseibium</taxon>
    </lineage>
</organism>
<keyword evidence="4" id="KW-1003">Cell membrane</keyword>
<evidence type="ECO:0000256" key="6">
    <source>
        <dbReference type="ARBA" id="ARBA00022989"/>
    </source>
</evidence>
<accession>A0A0M7ACL9</accession>
<gene>
    <name evidence="9" type="primary">ygaZ</name>
    <name evidence="9" type="ORF">LA5096_03217</name>
</gene>
<keyword evidence="6 8" id="KW-1133">Transmembrane helix</keyword>
<dbReference type="OrthoDB" id="9803444at2"/>
<evidence type="ECO:0000256" key="3">
    <source>
        <dbReference type="ARBA" id="ARBA00022448"/>
    </source>
</evidence>
<dbReference type="AlphaFoldDB" id="A0A0M7ACL9"/>
<feature type="transmembrane region" description="Helical" evidence="8">
    <location>
        <begin position="170"/>
        <end position="188"/>
    </location>
</feature>
<dbReference type="Proteomes" id="UP000049983">
    <property type="component" value="Unassembled WGS sequence"/>
</dbReference>
<keyword evidence="3" id="KW-0813">Transport</keyword>
<evidence type="ECO:0000313" key="10">
    <source>
        <dbReference type="Proteomes" id="UP000049983"/>
    </source>
</evidence>
<evidence type="ECO:0000256" key="5">
    <source>
        <dbReference type="ARBA" id="ARBA00022692"/>
    </source>
</evidence>
<keyword evidence="5 8" id="KW-0812">Transmembrane</keyword>
<feature type="transmembrane region" description="Helical" evidence="8">
    <location>
        <begin position="77"/>
        <end position="98"/>
    </location>
</feature>
<dbReference type="EMBL" id="CXWC01000011">
    <property type="protein sequence ID" value="CTQ72381.1"/>
    <property type="molecule type" value="Genomic_DNA"/>
</dbReference>
<dbReference type="PANTHER" id="PTHR34979:SF1">
    <property type="entry name" value="INNER MEMBRANE PROTEIN YGAZ"/>
    <property type="match status" value="1"/>
</dbReference>
<dbReference type="STRING" id="311410.LA5095_00076"/>
<keyword evidence="7 8" id="KW-0472">Membrane</keyword>
<feature type="transmembrane region" description="Helical" evidence="8">
    <location>
        <begin position="12"/>
        <end position="39"/>
    </location>
</feature>
<evidence type="ECO:0000256" key="1">
    <source>
        <dbReference type="ARBA" id="ARBA00004651"/>
    </source>
</evidence>
<evidence type="ECO:0000256" key="7">
    <source>
        <dbReference type="ARBA" id="ARBA00023136"/>
    </source>
</evidence>